<dbReference type="SMART" id="SM00185">
    <property type="entry name" value="ARM"/>
    <property type="match status" value="3"/>
</dbReference>
<dbReference type="SUPFAM" id="SSF48371">
    <property type="entry name" value="ARM repeat"/>
    <property type="match status" value="1"/>
</dbReference>
<dbReference type="FunCoup" id="A0A1X2H0F6">
    <property type="interactions" value="85"/>
</dbReference>
<dbReference type="EMBL" id="MCGN01000012">
    <property type="protein sequence ID" value="ORY90562.1"/>
    <property type="molecule type" value="Genomic_DNA"/>
</dbReference>
<dbReference type="STRING" id="13706.A0A1X2H0F6"/>
<dbReference type="AlphaFoldDB" id="A0A1X2H0F6"/>
<dbReference type="InterPro" id="IPR052616">
    <property type="entry name" value="SYO1-like"/>
</dbReference>
<evidence type="ECO:0000313" key="5">
    <source>
        <dbReference type="Proteomes" id="UP000242180"/>
    </source>
</evidence>
<evidence type="ECO:0000256" key="2">
    <source>
        <dbReference type="SAM" id="MobiDB-lite"/>
    </source>
</evidence>
<dbReference type="OrthoDB" id="288703at2759"/>
<dbReference type="InterPro" id="IPR016024">
    <property type="entry name" value="ARM-type_fold"/>
</dbReference>
<evidence type="ECO:0000256" key="1">
    <source>
        <dbReference type="ARBA" id="ARBA00049983"/>
    </source>
</evidence>
<organism evidence="4 5">
    <name type="scientific">Syncephalastrum racemosum</name>
    <name type="common">Filamentous fungus</name>
    <dbReference type="NCBI Taxonomy" id="13706"/>
    <lineage>
        <taxon>Eukaryota</taxon>
        <taxon>Fungi</taxon>
        <taxon>Fungi incertae sedis</taxon>
        <taxon>Mucoromycota</taxon>
        <taxon>Mucoromycotina</taxon>
        <taxon>Mucoromycetes</taxon>
        <taxon>Mucorales</taxon>
        <taxon>Syncephalastraceae</taxon>
        <taxon>Syncephalastrum</taxon>
    </lineage>
</organism>
<dbReference type="Gene3D" id="1.25.10.10">
    <property type="entry name" value="Leucine-rich Repeat Variant"/>
    <property type="match status" value="1"/>
</dbReference>
<proteinExistence type="inferred from homology"/>
<evidence type="ECO:0000259" key="3">
    <source>
        <dbReference type="Pfam" id="PF25567"/>
    </source>
</evidence>
<gene>
    <name evidence="4" type="ORF">BCR43DRAFT_567067</name>
</gene>
<dbReference type="InterPro" id="IPR011989">
    <property type="entry name" value="ARM-like"/>
</dbReference>
<name>A0A1X2H0F6_SYNRA</name>
<dbReference type="Pfam" id="PF25567">
    <property type="entry name" value="TPR_SYO1"/>
    <property type="match status" value="1"/>
</dbReference>
<reference evidence="4 5" key="1">
    <citation type="submission" date="2016-07" db="EMBL/GenBank/DDBJ databases">
        <title>Pervasive Adenine N6-methylation of Active Genes in Fungi.</title>
        <authorList>
            <consortium name="DOE Joint Genome Institute"/>
            <person name="Mondo S.J."/>
            <person name="Dannebaum R.O."/>
            <person name="Kuo R.C."/>
            <person name="Labutti K."/>
            <person name="Haridas S."/>
            <person name="Kuo A."/>
            <person name="Salamov A."/>
            <person name="Ahrendt S.R."/>
            <person name="Lipzen A."/>
            <person name="Sullivan W."/>
            <person name="Andreopoulos W.B."/>
            <person name="Clum A."/>
            <person name="Lindquist E."/>
            <person name="Daum C."/>
            <person name="Ramamoorthy G.K."/>
            <person name="Gryganskyi A."/>
            <person name="Culley D."/>
            <person name="Magnuson J.K."/>
            <person name="James T.Y."/>
            <person name="O'Malley M.A."/>
            <person name="Stajich J.E."/>
            <person name="Spatafora J.W."/>
            <person name="Visel A."/>
            <person name="Grigoriev I.V."/>
        </authorList>
    </citation>
    <scope>NUCLEOTIDE SEQUENCE [LARGE SCALE GENOMIC DNA]</scope>
    <source>
        <strain evidence="4 5">NRRL 2496</strain>
    </source>
</reference>
<feature type="domain" description="SYO1-like TPR repeats" evidence="3">
    <location>
        <begin position="426"/>
        <end position="672"/>
    </location>
</feature>
<protein>
    <submittedName>
        <fullName evidence="4">Armadillo-type protein</fullName>
    </submittedName>
</protein>
<feature type="region of interest" description="Disordered" evidence="2">
    <location>
        <begin position="1"/>
        <end position="29"/>
    </location>
</feature>
<dbReference type="PANTHER" id="PTHR13347:SF1">
    <property type="entry name" value="HEAT REPEAT-CONTAINING PROTEIN 3"/>
    <property type="match status" value="1"/>
</dbReference>
<dbReference type="CDD" id="cd13394">
    <property type="entry name" value="Syo1_like"/>
    <property type="match status" value="1"/>
</dbReference>
<dbReference type="PANTHER" id="PTHR13347">
    <property type="entry name" value="HEAT REPEAT-CONTAINING PROTEIN 3"/>
    <property type="match status" value="1"/>
</dbReference>
<evidence type="ECO:0000313" key="4">
    <source>
        <dbReference type="EMBL" id="ORY90562.1"/>
    </source>
</evidence>
<dbReference type="InParanoid" id="A0A1X2H0F6"/>
<dbReference type="InterPro" id="IPR000225">
    <property type="entry name" value="Armadillo"/>
</dbReference>
<dbReference type="GO" id="GO:0042273">
    <property type="term" value="P:ribosomal large subunit biogenesis"/>
    <property type="evidence" value="ECO:0007669"/>
    <property type="project" value="TreeGrafter"/>
</dbReference>
<keyword evidence="5" id="KW-1185">Reference proteome</keyword>
<comment type="caution">
    <text evidence="4">The sequence shown here is derived from an EMBL/GenBank/DDBJ whole genome shotgun (WGS) entry which is preliminary data.</text>
</comment>
<dbReference type="OMA" id="ENELHAD"/>
<dbReference type="GO" id="GO:0006606">
    <property type="term" value="P:protein import into nucleus"/>
    <property type="evidence" value="ECO:0007669"/>
    <property type="project" value="TreeGrafter"/>
</dbReference>
<sequence length="674" mass="75792">MGKQQIRRRNKKTARTNPLSNRAAAGANDELKDTLHSEEAVIPVVQKLSSADPSERAWAAACISNLVVSGPSVRKLLYSKGIVPLLLERLTDNQREVLEESLGVLRNLVAVDPSVASDYYSRDILTPLSHLIPRASETIDNILQKRPVADQEEEARRRTVWDFAENLIYLIWSLSEASDKYIKAINRLNIVPFLISFLSYADQCPTKLVVAAGQCLTTLTDDNKDIYIEFQNHPEYAKMLYGVLDKFNDNDRILVQVLACSILMNVREALEVTESWEDDAQNQMNQRILPILVASLDYNIHTEAEKIIAALESGNVDKDADSMEIAPTPKQALTKEEEYIEDAERHLSTLQLSLELLSTMCIVEDGEEDGWESADEDMVDEEGDEEGKEVTDENVDEYMAHAREANKADALNDTGYPAIHTFVNQVFPHLIRLATPTPLSFKQEEKDKAAVTQAMETLHLRALECLNNFLLTMNEVSDKIWFREQKQQAFQTWRWLFETANGIGGAPKGDTLNEVIETIVGCLWSLGRGLEQETPIAMEDVSTLCGAFRATSSEALQVKIIGCLGPIAARQGHIEMNKELGSLFLQVVQETKQVAVMIEALNCLYDVYSDSAFDYDAPVFVQGQFLDQLQQALPSVRARVKTVDRRKNFDLRSRGDEAVANLVAFIKYKKEEQR</sequence>
<comment type="similarity">
    <text evidence="1">Belongs to the nuclear import and ribosome assembly adapter family.</text>
</comment>
<dbReference type="GO" id="GO:0051082">
    <property type="term" value="F:unfolded protein binding"/>
    <property type="evidence" value="ECO:0007669"/>
    <property type="project" value="TreeGrafter"/>
</dbReference>
<accession>A0A1X2H0F6</accession>
<feature type="compositionally biased region" description="Basic residues" evidence="2">
    <location>
        <begin position="1"/>
        <end position="14"/>
    </location>
</feature>
<dbReference type="InterPro" id="IPR057990">
    <property type="entry name" value="TPR_SYO1"/>
</dbReference>
<dbReference type="Proteomes" id="UP000242180">
    <property type="component" value="Unassembled WGS sequence"/>
</dbReference>